<evidence type="ECO:0000313" key="3">
    <source>
        <dbReference type="Proteomes" id="UP001301958"/>
    </source>
</evidence>
<protein>
    <submittedName>
        <fullName evidence="2">Uncharacterized protein</fullName>
    </submittedName>
</protein>
<feature type="compositionally biased region" description="Polar residues" evidence="1">
    <location>
        <begin position="11"/>
        <end position="20"/>
    </location>
</feature>
<accession>A0AAN7BTH2</accession>
<feature type="region of interest" description="Disordered" evidence="1">
    <location>
        <begin position="128"/>
        <end position="154"/>
    </location>
</feature>
<reference evidence="2" key="2">
    <citation type="submission" date="2023-05" db="EMBL/GenBank/DDBJ databases">
        <authorList>
            <consortium name="Lawrence Berkeley National Laboratory"/>
            <person name="Steindorff A."/>
            <person name="Hensen N."/>
            <person name="Bonometti L."/>
            <person name="Westerberg I."/>
            <person name="Brannstrom I.O."/>
            <person name="Guillou S."/>
            <person name="Cros-Aarteil S."/>
            <person name="Calhoun S."/>
            <person name="Haridas S."/>
            <person name="Kuo A."/>
            <person name="Mondo S."/>
            <person name="Pangilinan J."/>
            <person name="Riley R."/>
            <person name="Labutti K."/>
            <person name="Andreopoulos B."/>
            <person name="Lipzen A."/>
            <person name="Chen C."/>
            <person name="Yanf M."/>
            <person name="Daum C."/>
            <person name="Ng V."/>
            <person name="Clum A."/>
            <person name="Ohm R."/>
            <person name="Martin F."/>
            <person name="Silar P."/>
            <person name="Natvig D."/>
            <person name="Lalanne C."/>
            <person name="Gautier V."/>
            <person name="Ament-Velasquez S.L."/>
            <person name="Kruys A."/>
            <person name="Hutchinson M.I."/>
            <person name="Powell A.J."/>
            <person name="Barry K."/>
            <person name="Miller A.N."/>
            <person name="Grigoriev I.V."/>
            <person name="Debuchy R."/>
            <person name="Gladieux P."/>
            <person name="Thoren M.H."/>
            <person name="Johannesson H."/>
        </authorList>
    </citation>
    <scope>NUCLEOTIDE SEQUENCE</scope>
    <source>
        <strain evidence="2">CBS 990.96</strain>
    </source>
</reference>
<dbReference type="AlphaFoldDB" id="A0AAN7BTH2"/>
<dbReference type="EMBL" id="MU865310">
    <property type="protein sequence ID" value="KAK4229245.1"/>
    <property type="molecule type" value="Genomic_DNA"/>
</dbReference>
<name>A0AAN7BTH2_9PEZI</name>
<feature type="region of interest" description="Disordered" evidence="1">
    <location>
        <begin position="83"/>
        <end position="115"/>
    </location>
</feature>
<sequence>MVIKRKRSDSDFGSFNSTVGGGPSTNFNFDAIAAMDTARRGFFSPRLSTPSHIHNRTMKRCRDNRPSEELIHQRTLNLLYSAQHQQSSLPSTPEITVTPVTPHTPSRTTQSTGPQQLSLHSFWNLPSSSSSSVNSSPSRSGSIPPPSTQQVSADSTTCEDCGVCLRGGANDSDGDMMMDVDMDGNTCCACGKAVCFGCSVSNLGENRRCLVCAGREERSGWTASVDVF</sequence>
<evidence type="ECO:0000256" key="1">
    <source>
        <dbReference type="SAM" id="MobiDB-lite"/>
    </source>
</evidence>
<gene>
    <name evidence="2" type="ORF">QBC38DRAFT_472955</name>
</gene>
<proteinExistence type="predicted"/>
<dbReference type="Proteomes" id="UP001301958">
    <property type="component" value="Unassembled WGS sequence"/>
</dbReference>
<feature type="region of interest" description="Disordered" evidence="1">
    <location>
        <begin position="1"/>
        <end position="20"/>
    </location>
</feature>
<organism evidence="2 3">
    <name type="scientific">Podospora fimiseda</name>
    <dbReference type="NCBI Taxonomy" id="252190"/>
    <lineage>
        <taxon>Eukaryota</taxon>
        <taxon>Fungi</taxon>
        <taxon>Dikarya</taxon>
        <taxon>Ascomycota</taxon>
        <taxon>Pezizomycotina</taxon>
        <taxon>Sordariomycetes</taxon>
        <taxon>Sordariomycetidae</taxon>
        <taxon>Sordariales</taxon>
        <taxon>Podosporaceae</taxon>
        <taxon>Podospora</taxon>
    </lineage>
</organism>
<reference evidence="2" key="1">
    <citation type="journal article" date="2023" name="Mol. Phylogenet. Evol.">
        <title>Genome-scale phylogeny and comparative genomics of the fungal order Sordariales.</title>
        <authorList>
            <person name="Hensen N."/>
            <person name="Bonometti L."/>
            <person name="Westerberg I."/>
            <person name="Brannstrom I.O."/>
            <person name="Guillou S."/>
            <person name="Cros-Aarteil S."/>
            <person name="Calhoun S."/>
            <person name="Haridas S."/>
            <person name="Kuo A."/>
            <person name="Mondo S."/>
            <person name="Pangilinan J."/>
            <person name="Riley R."/>
            <person name="LaButti K."/>
            <person name="Andreopoulos B."/>
            <person name="Lipzen A."/>
            <person name="Chen C."/>
            <person name="Yan M."/>
            <person name="Daum C."/>
            <person name="Ng V."/>
            <person name="Clum A."/>
            <person name="Steindorff A."/>
            <person name="Ohm R.A."/>
            <person name="Martin F."/>
            <person name="Silar P."/>
            <person name="Natvig D.O."/>
            <person name="Lalanne C."/>
            <person name="Gautier V."/>
            <person name="Ament-Velasquez S.L."/>
            <person name="Kruys A."/>
            <person name="Hutchinson M.I."/>
            <person name="Powell A.J."/>
            <person name="Barry K."/>
            <person name="Miller A.N."/>
            <person name="Grigoriev I.V."/>
            <person name="Debuchy R."/>
            <person name="Gladieux P."/>
            <person name="Hiltunen Thoren M."/>
            <person name="Johannesson H."/>
        </authorList>
    </citation>
    <scope>NUCLEOTIDE SEQUENCE</scope>
    <source>
        <strain evidence="2">CBS 990.96</strain>
    </source>
</reference>
<evidence type="ECO:0000313" key="2">
    <source>
        <dbReference type="EMBL" id="KAK4229245.1"/>
    </source>
</evidence>
<keyword evidence="3" id="KW-1185">Reference proteome</keyword>
<feature type="compositionally biased region" description="Low complexity" evidence="1">
    <location>
        <begin position="128"/>
        <end position="142"/>
    </location>
</feature>
<comment type="caution">
    <text evidence="2">The sequence shown here is derived from an EMBL/GenBank/DDBJ whole genome shotgun (WGS) entry which is preliminary data.</text>
</comment>